<keyword evidence="9" id="KW-0675">Receptor</keyword>
<name>A0A4S3KMF0_9GAMM</name>
<dbReference type="EMBL" id="MWQO01000041">
    <property type="protein sequence ID" value="THD09264.1"/>
    <property type="molecule type" value="Genomic_DNA"/>
</dbReference>
<gene>
    <name evidence="9" type="ORF">B1806_11830</name>
</gene>
<evidence type="ECO:0000313" key="10">
    <source>
        <dbReference type="Proteomes" id="UP000307749"/>
    </source>
</evidence>
<feature type="compositionally biased region" description="Low complexity" evidence="5">
    <location>
        <begin position="43"/>
        <end position="56"/>
    </location>
</feature>
<comment type="caution">
    <text evidence="9">The sequence shown here is derived from an EMBL/GenBank/DDBJ whole genome shotgun (WGS) entry which is preliminary data.</text>
</comment>
<keyword evidence="4" id="KW-0798">TonB box</keyword>
<evidence type="ECO:0000256" key="5">
    <source>
        <dbReference type="SAM" id="MobiDB-lite"/>
    </source>
</evidence>
<accession>A0A4S3KMF0</accession>
<dbReference type="SUPFAM" id="SSF56935">
    <property type="entry name" value="Porins"/>
    <property type="match status" value="1"/>
</dbReference>
<protein>
    <submittedName>
        <fullName evidence="9">TonB-dependent receptor</fullName>
    </submittedName>
</protein>
<dbReference type="Proteomes" id="UP000307749">
    <property type="component" value="Unassembled WGS sequence"/>
</dbReference>
<dbReference type="STRING" id="993689.GCA_002077135_01742"/>
<evidence type="ECO:0000313" key="9">
    <source>
        <dbReference type="EMBL" id="THD09264.1"/>
    </source>
</evidence>
<dbReference type="Pfam" id="PF07715">
    <property type="entry name" value="Plug"/>
    <property type="match status" value="1"/>
</dbReference>
<dbReference type="OrthoDB" id="8727862at2"/>
<evidence type="ECO:0000259" key="7">
    <source>
        <dbReference type="Pfam" id="PF00593"/>
    </source>
</evidence>
<feature type="domain" description="TonB-dependent receptor plug" evidence="8">
    <location>
        <begin position="104"/>
        <end position="202"/>
    </location>
</feature>
<evidence type="ECO:0000256" key="4">
    <source>
        <dbReference type="RuleBase" id="RU003357"/>
    </source>
</evidence>
<comment type="similarity">
    <text evidence="4">Belongs to the TonB-dependent receptor family.</text>
</comment>
<dbReference type="Gene3D" id="2.40.170.20">
    <property type="entry name" value="TonB-dependent receptor, beta-barrel domain"/>
    <property type="match status" value="1"/>
</dbReference>
<evidence type="ECO:0000259" key="8">
    <source>
        <dbReference type="Pfam" id="PF07715"/>
    </source>
</evidence>
<dbReference type="InterPro" id="IPR010104">
    <property type="entry name" value="TonB_rcpt_bac"/>
</dbReference>
<dbReference type="InterPro" id="IPR037066">
    <property type="entry name" value="Plug_dom_sf"/>
</dbReference>
<keyword evidence="3" id="KW-0998">Cell outer membrane</keyword>
<keyword evidence="2 4" id="KW-0472">Membrane</keyword>
<feature type="region of interest" description="Disordered" evidence="5">
    <location>
        <begin position="43"/>
        <end position="67"/>
    </location>
</feature>
<feature type="domain" description="TonB-dependent receptor-like beta-barrel" evidence="7">
    <location>
        <begin position="470"/>
        <end position="938"/>
    </location>
</feature>
<dbReference type="NCBIfam" id="TIGR01782">
    <property type="entry name" value="TonB-Xanth-Caul"/>
    <property type="match status" value="1"/>
</dbReference>
<evidence type="ECO:0000256" key="1">
    <source>
        <dbReference type="ARBA" id="ARBA00004442"/>
    </source>
</evidence>
<dbReference type="InterPro" id="IPR000531">
    <property type="entry name" value="Beta-barrel_TonB"/>
</dbReference>
<dbReference type="InterPro" id="IPR012910">
    <property type="entry name" value="Plug_dom"/>
</dbReference>
<evidence type="ECO:0000256" key="6">
    <source>
        <dbReference type="SAM" id="SignalP"/>
    </source>
</evidence>
<dbReference type="GO" id="GO:0009279">
    <property type="term" value="C:cell outer membrane"/>
    <property type="evidence" value="ECO:0007669"/>
    <property type="project" value="UniProtKB-SubCell"/>
</dbReference>
<organism evidence="9 10">
    <name type="scientific">Metallibacterium scheffleri</name>
    <dbReference type="NCBI Taxonomy" id="993689"/>
    <lineage>
        <taxon>Bacteria</taxon>
        <taxon>Pseudomonadati</taxon>
        <taxon>Pseudomonadota</taxon>
        <taxon>Gammaproteobacteria</taxon>
        <taxon>Lysobacterales</taxon>
        <taxon>Rhodanobacteraceae</taxon>
        <taxon>Metallibacterium</taxon>
    </lineage>
</organism>
<dbReference type="Pfam" id="PF00593">
    <property type="entry name" value="TonB_dep_Rec_b-barrel"/>
    <property type="match status" value="1"/>
</dbReference>
<keyword evidence="6" id="KW-0732">Signal</keyword>
<dbReference type="AlphaFoldDB" id="A0A4S3KMF0"/>
<evidence type="ECO:0000256" key="2">
    <source>
        <dbReference type="ARBA" id="ARBA00023136"/>
    </source>
</evidence>
<evidence type="ECO:0000256" key="3">
    <source>
        <dbReference type="ARBA" id="ARBA00023237"/>
    </source>
</evidence>
<feature type="signal peptide" evidence="6">
    <location>
        <begin position="1"/>
        <end position="26"/>
    </location>
</feature>
<proteinExistence type="inferred from homology"/>
<dbReference type="InterPro" id="IPR036942">
    <property type="entry name" value="Beta-barrel_TonB_sf"/>
</dbReference>
<feature type="chain" id="PRO_5020878485" evidence="6">
    <location>
        <begin position="27"/>
        <end position="972"/>
    </location>
</feature>
<sequence>MQLKRNVLAMALASSLGVVAFGTVHAAPASSAQAGNVQGGSAAQATTVPAQTATNADTGTTSKAAARKRIQEEAKKAKVMGAVVVSGYASSLQNSIMLQRYSNNIVEAVSAEQIGKLPGISIADTLGRLPGLAVQTLNGRPQVLTIHGFGPDFSTALVDGQEQVSTGNNRGVQFDQYPSSWFGNVIVHITPNADLVGQGLAGTVNMRTIRPLEHDHSFGAVNVAYNWDQLAELSPGGSNSGQDINGIFVDQFAHHTFGVTLGVDLQSVPTQIQHQAPWGYPTDSAGDLYIGGSKNYGISDNLNRTALLTTFQWRPSKDFDSTLILTYDNFRESQQNKGMEFPLGYGAQASGAPLPFTPGSVSNGFVNTGTFGDVYPVIRNDFNWFHSKVYNINWRNKLRFNEDWSAEINVGYSRANRQSVQLETYSEYGYNRTGPTSTVGFSELGDGMLMLNPSLNYASNQIVLTDPQGWGAGSNIVQAGYANLPNTEDYIGNINLSLKRDFEDGPFSSAVLGFNRATRNKTYTNNGDYLTLPNGTETLATNPIGAQTAPIPGGALYGNGSCDPLAWMGIGPEVCYDPLYLLNNNDYYIYPWSASPSAQPPNWSVRQNTYVPYFQLNIQSRVGAVPVRGNIGIQISATDQMSTGGHSVAGLNGASRLQEVPVSGSTKYTRYLPSLNLIFGIARNTDLRFSAARVMARPRMDEMNAGLGVSGNITLLPSTNPNQAYFSASGGNPQLLPTMADNYNLSLEHYFDQNKGYLQFEGYFFQLHDYINPSAAILYNFSAFEPYYLDASQQAQLGTPYGIMSGPVNNGHGYVRGLQAVASLPLDLILRPLEGFGINTSANYTKSSIVYGENPTPVTVPGLSKWVLSSTVYYQHDGFQARVSDTYRSSFLGEISGLGATRVLQTIQGEHTIDAQVSYAFSSGRFKNLTLILQGSNLNDALFKTFQNNDPRQVIFWERYGRYYSLQASYRF</sequence>
<keyword evidence="10" id="KW-1185">Reference proteome</keyword>
<comment type="subcellular location">
    <subcellularLocation>
        <location evidence="1 4">Cell outer membrane</location>
    </subcellularLocation>
</comment>
<dbReference type="Gene3D" id="2.170.130.10">
    <property type="entry name" value="TonB-dependent receptor, plug domain"/>
    <property type="match status" value="1"/>
</dbReference>
<dbReference type="PANTHER" id="PTHR40980">
    <property type="entry name" value="PLUG DOMAIN-CONTAINING PROTEIN"/>
    <property type="match status" value="1"/>
</dbReference>
<reference evidence="9 10" key="1">
    <citation type="submission" date="2017-02" db="EMBL/GenBank/DDBJ databases">
        <title>Whole genome sequencing of Metallibacterium scheffleri DSM 24874 (T).</title>
        <authorList>
            <person name="Kumar S."/>
            <person name="Patil P."/>
            <person name="Patil P.B."/>
        </authorList>
    </citation>
    <scope>NUCLEOTIDE SEQUENCE [LARGE SCALE GENOMIC DNA]</scope>
    <source>
        <strain evidence="9 10">DSM 24874</strain>
    </source>
</reference>
<dbReference type="PANTHER" id="PTHR40980:SF3">
    <property type="entry name" value="TONB-DEPENDENT RECEPTOR-LIKE BETA-BARREL DOMAIN-CONTAINING PROTEIN"/>
    <property type="match status" value="1"/>
</dbReference>